<dbReference type="Proteomes" id="UP000248198">
    <property type="component" value="Unassembled WGS sequence"/>
</dbReference>
<evidence type="ECO:0000313" key="3">
    <source>
        <dbReference type="Proteomes" id="UP000248198"/>
    </source>
</evidence>
<keyword evidence="1" id="KW-0812">Transmembrane</keyword>
<keyword evidence="1" id="KW-1133">Transmembrane helix</keyword>
<gene>
    <name evidence="2" type="ORF">B0O44_11287</name>
</gene>
<name>A0A318U6M4_9SPHI</name>
<accession>A0A318U6M4</accession>
<keyword evidence="3" id="KW-1185">Reference proteome</keyword>
<dbReference type="EMBL" id="QKLU01000012">
    <property type="protein sequence ID" value="PYF68500.1"/>
    <property type="molecule type" value="Genomic_DNA"/>
</dbReference>
<reference evidence="2 3" key="1">
    <citation type="submission" date="2018-06" db="EMBL/GenBank/DDBJ databases">
        <title>Genomic Encyclopedia of Archaeal and Bacterial Type Strains, Phase II (KMG-II): from individual species to whole genera.</title>
        <authorList>
            <person name="Goeker M."/>
        </authorList>
    </citation>
    <scope>NUCLEOTIDE SEQUENCE [LARGE SCALE GENOMIC DNA]</scope>
    <source>
        <strain evidence="2 3">DSM 27372</strain>
    </source>
</reference>
<evidence type="ECO:0000313" key="2">
    <source>
        <dbReference type="EMBL" id="PYF68500.1"/>
    </source>
</evidence>
<comment type="caution">
    <text evidence="2">The sequence shown here is derived from an EMBL/GenBank/DDBJ whole genome shotgun (WGS) entry which is preliminary data.</text>
</comment>
<proteinExistence type="predicted"/>
<dbReference type="AlphaFoldDB" id="A0A318U6M4"/>
<keyword evidence="1" id="KW-0472">Membrane</keyword>
<protein>
    <submittedName>
        <fullName evidence="2">Uncharacterized protein</fullName>
    </submittedName>
</protein>
<organism evidence="2 3">
    <name type="scientific">Pedobacter nutrimenti</name>
    <dbReference type="NCBI Taxonomy" id="1241337"/>
    <lineage>
        <taxon>Bacteria</taxon>
        <taxon>Pseudomonadati</taxon>
        <taxon>Bacteroidota</taxon>
        <taxon>Sphingobacteriia</taxon>
        <taxon>Sphingobacteriales</taxon>
        <taxon>Sphingobacteriaceae</taxon>
        <taxon>Pedobacter</taxon>
    </lineage>
</organism>
<evidence type="ECO:0000256" key="1">
    <source>
        <dbReference type="SAM" id="Phobius"/>
    </source>
</evidence>
<feature type="transmembrane region" description="Helical" evidence="1">
    <location>
        <begin position="37"/>
        <end position="62"/>
    </location>
</feature>
<sequence length="68" mass="7690">MKNQLDTPTLIIVILAILAIIGISIIIFQVYPSGSIGYFFVLVYTWICAFLATSFSIVQLIIKQRRLK</sequence>
<feature type="transmembrane region" description="Helical" evidence="1">
    <location>
        <begin position="12"/>
        <end position="31"/>
    </location>
</feature>